<dbReference type="InterPro" id="IPR000504">
    <property type="entry name" value="RRM_dom"/>
</dbReference>
<dbReference type="Gramene" id="fgenesh1_pm.C_scaffold_215000001">
    <property type="protein sequence ID" value="fgenesh1_pm.C_scaffold_215000001"/>
    <property type="gene ID" value="fgenesh1_pm.C_scaffold_215000001"/>
</dbReference>
<evidence type="ECO:0000259" key="2">
    <source>
        <dbReference type="PROSITE" id="PS50102"/>
    </source>
</evidence>
<accession>D7MWV5</accession>
<dbReference type="STRING" id="81972.D7MWV5"/>
<name>D7MWV5_ARALL</name>
<sequence length="82" mass="9187">MAKRFTTQLFVSRLSAYTTDQSLRQLFAPFGQIIEGFGFITFESEDDAQNALKALNGKIVKGRLIFVEAAKEVEAPITIMKK</sequence>
<dbReference type="PROSITE" id="PS50102">
    <property type="entry name" value="RRM"/>
    <property type="match status" value="1"/>
</dbReference>
<dbReference type="PANTHER" id="PTHR48034">
    <property type="entry name" value="TRANSFORMER-2 SEX-DETERMINING PROTEIN-RELATED"/>
    <property type="match status" value="1"/>
</dbReference>
<dbReference type="Proteomes" id="UP000008694">
    <property type="component" value="Unassembled WGS sequence"/>
</dbReference>
<gene>
    <name evidence="3" type="ORF">ARALYDRAFT_333237</name>
</gene>
<protein>
    <recommendedName>
        <fullName evidence="2">RRM domain-containing protein</fullName>
    </recommendedName>
</protein>
<dbReference type="Pfam" id="PF00076">
    <property type="entry name" value="RRM_1"/>
    <property type="match status" value="1"/>
</dbReference>
<feature type="domain" description="RRM" evidence="2">
    <location>
        <begin position="7"/>
        <end position="72"/>
    </location>
</feature>
<evidence type="ECO:0000313" key="4">
    <source>
        <dbReference type="Proteomes" id="UP000008694"/>
    </source>
</evidence>
<keyword evidence="1" id="KW-0694">RNA-binding</keyword>
<dbReference type="EMBL" id="GL348868">
    <property type="protein sequence ID" value="EFH38975.1"/>
    <property type="molecule type" value="Genomic_DNA"/>
</dbReference>
<dbReference type="SMART" id="SM00360">
    <property type="entry name" value="RRM"/>
    <property type="match status" value="1"/>
</dbReference>
<proteinExistence type="predicted"/>
<evidence type="ECO:0000256" key="1">
    <source>
        <dbReference type="PROSITE-ProRule" id="PRU00176"/>
    </source>
</evidence>
<dbReference type="AlphaFoldDB" id="D7MWV5"/>
<dbReference type="InterPro" id="IPR035979">
    <property type="entry name" value="RBD_domain_sf"/>
</dbReference>
<dbReference type="SUPFAM" id="SSF54928">
    <property type="entry name" value="RNA-binding domain, RBD"/>
    <property type="match status" value="1"/>
</dbReference>
<dbReference type="GO" id="GO:0003723">
    <property type="term" value="F:RNA binding"/>
    <property type="evidence" value="ECO:0007669"/>
    <property type="project" value="UniProtKB-UniRule"/>
</dbReference>
<organism evidence="4">
    <name type="scientific">Arabidopsis lyrata subsp. lyrata</name>
    <name type="common">Lyre-leaved rock-cress</name>
    <dbReference type="NCBI Taxonomy" id="81972"/>
    <lineage>
        <taxon>Eukaryota</taxon>
        <taxon>Viridiplantae</taxon>
        <taxon>Streptophyta</taxon>
        <taxon>Embryophyta</taxon>
        <taxon>Tracheophyta</taxon>
        <taxon>Spermatophyta</taxon>
        <taxon>Magnoliopsida</taxon>
        <taxon>eudicotyledons</taxon>
        <taxon>Gunneridae</taxon>
        <taxon>Pentapetalae</taxon>
        <taxon>rosids</taxon>
        <taxon>malvids</taxon>
        <taxon>Brassicales</taxon>
        <taxon>Brassicaceae</taxon>
        <taxon>Camelineae</taxon>
        <taxon>Arabidopsis</taxon>
    </lineage>
</organism>
<reference evidence="4" key="1">
    <citation type="journal article" date="2011" name="Nat. Genet.">
        <title>The Arabidopsis lyrata genome sequence and the basis of rapid genome size change.</title>
        <authorList>
            <person name="Hu T.T."/>
            <person name="Pattyn P."/>
            <person name="Bakker E.G."/>
            <person name="Cao J."/>
            <person name="Cheng J.-F."/>
            <person name="Clark R.M."/>
            <person name="Fahlgren N."/>
            <person name="Fawcett J.A."/>
            <person name="Grimwood J."/>
            <person name="Gundlach H."/>
            <person name="Haberer G."/>
            <person name="Hollister J.D."/>
            <person name="Ossowski S."/>
            <person name="Ottilar R.P."/>
            <person name="Salamov A.A."/>
            <person name="Schneeberger K."/>
            <person name="Spannagl M."/>
            <person name="Wang X."/>
            <person name="Yang L."/>
            <person name="Nasrallah M.E."/>
            <person name="Bergelson J."/>
            <person name="Carrington J.C."/>
            <person name="Gaut B.S."/>
            <person name="Schmutz J."/>
            <person name="Mayer K.F.X."/>
            <person name="Van de Peer Y."/>
            <person name="Grigoriev I.V."/>
            <person name="Nordborg M."/>
            <person name="Weigel D."/>
            <person name="Guo Y.-L."/>
        </authorList>
    </citation>
    <scope>NUCLEOTIDE SEQUENCE [LARGE SCALE GENOMIC DNA]</scope>
    <source>
        <strain evidence="4">cv. MN47</strain>
    </source>
</reference>
<dbReference type="HOGENOM" id="CLU_012062_28_8_1"/>
<dbReference type="Gene3D" id="3.30.70.330">
    <property type="match status" value="2"/>
</dbReference>
<keyword evidence="4" id="KW-1185">Reference proteome</keyword>
<dbReference type="InterPro" id="IPR050441">
    <property type="entry name" value="RBM"/>
</dbReference>
<dbReference type="InterPro" id="IPR012677">
    <property type="entry name" value="Nucleotide-bd_a/b_plait_sf"/>
</dbReference>
<evidence type="ECO:0000313" key="3">
    <source>
        <dbReference type="EMBL" id="EFH38975.1"/>
    </source>
</evidence>